<reference evidence="2 3" key="1">
    <citation type="submission" date="2020-08" db="EMBL/GenBank/DDBJ databases">
        <title>Novel species isolated from subtropical streams in China.</title>
        <authorList>
            <person name="Lu H."/>
        </authorList>
    </citation>
    <scope>NUCLEOTIDE SEQUENCE [LARGE SCALE GENOMIC DNA]</scope>
    <source>
        <strain evidence="2 3">KACC 16656</strain>
    </source>
</reference>
<dbReference type="EMBL" id="JACOFW010000001">
    <property type="protein sequence ID" value="MBC3805776.1"/>
    <property type="molecule type" value="Genomic_DNA"/>
</dbReference>
<keyword evidence="1" id="KW-1133">Transmembrane helix</keyword>
<sequence length="131" mass="14228">MHVRQCLPIKKHRGMSLIGLIFVLGILAVIVLLASKIVPTVIEYVSIKRAVQYAKSNGNSAKEIQTAFSKQADVGYITSLAASDLIIEKSETGLEVSFFYTKKIPLVGPASLLLEYEGTTAKSGSTKKKQE</sequence>
<proteinExistence type="predicted"/>
<evidence type="ECO:0000313" key="2">
    <source>
        <dbReference type="EMBL" id="MBC3805776.1"/>
    </source>
</evidence>
<dbReference type="Pfam" id="PF16137">
    <property type="entry name" value="DUF4845"/>
    <property type="match status" value="1"/>
</dbReference>
<organism evidence="2 3">
    <name type="scientific">Undibacterium seohonense</name>
    <dbReference type="NCBI Taxonomy" id="1344950"/>
    <lineage>
        <taxon>Bacteria</taxon>
        <taxon>Pseudomonadati</taxon>
        <taxon>Pseudomonadota</taxon>
        <taxon>Betaproteobacteria</taxon>
        <taxon>Burkholderiales</taxon>
        <taxon>Oxalobacteraceae</taxon>
        <taxon>Undibacterium</taxon>
    </lineage>
</organism>
<dbReference type="InterPro" id="IPR032314">
    <property type="entry name" value="DUF4845"/>
</dbReference>
<accession>A0ABR6WYV6</accession>
<dbReference type="Proteomes" id="UP000648257">
    <property type="component" value="Unassembled WGS sequence"/>
</dbReference>
<comment type="caution">
    <text evidence="2">The sequence shown here is derived from an EMBL/GenBank/DDBJ whole genome shotgun (WGS) entry which is preliminary data.</text>
</comment>
<keyword evidence="1" id="KW-0812">Transmembrane</keyword>
<feature type="transmembrane region" description="Helical" evidence="1">
    <location>
        <begin position="14"/>
        <end position="34"/>
    </location>
</feature>
<keyword evidence="1" id="KW-0472">Membrane</keyword>
<evidence type="ECO:0000313" key="3">
    <source>
        <dbReference type="Proteomes" id="UP000648257"/>
    </source>
</evidence>
<evidence type="ECO:0000256" key="1">
    <source>
        <dbReference type="SAM" id="Phobius"/>
    </source>
</evidence>
<protein>
    <submittedName>
        <fullName evidence="2">DUF4845 domain-containing protein</fullName>
    </submittedName>
</protein>
<dbReference type="RefSeq" id="WP_186920515.1">
    <property type="nucleotide sequence ID" value="NZ_JACOFW010000001.1"/>
</dbReference>
<keyword evidence="3" id="KW-1185">Reference proteome</keyword>
<gene>
    <name evidence="2" type="ORF">H8K52_00250</name>
</gene>
<name>A0ABR6WYV6_9BURK</name>